<organism evidence="1 2">
    <name type="scientific">Catharanthus roseus</name>
    <name type="common">Madagascar periwinkle</name>
    <name type="synonym">Vinca rosea</name>
    <dbReference type="NCBI Taxonomy" id="4058"/>
    <lineage>
        <taxon>Eukaryota</taxon>
        <taxon>Viridiplantae</taxon>
        <taxon>Streptophyta</taxon>
        <taxon>Embryophyta</taxon>
        <taxon>Tracheophyta</taxon>
        <taxon>Spermatophyta</taxon>
        <taxon>Magnoliopsida</taxon>
        <taxon>eudicotyledons</taxon>
        <taxon>Gunneridae</taxon>
        <taxon>Pentapetalae</taxon>
        <taxon>asterids</taxon>
        <taxon>lamiids</taxon>
        <taxon>Gentianales</taxon>
        <taxon>Apocynaceae</taxon>
        <taxon>Rauvolfioideae</taxon>
        <taxon>Vinceae</taxon>
        <taxon>Catharanthinae</taxon>
        <taxon>Catharanthus</taxon>
    </lineage>
</organism>
<name>A0ACC0ABX9_CATRO</name>
<gene>
    <name evidence="1" type="ORF">M9H77_26922</name>
</gene>
<protein>
    <submittedName>
        <fullName evidence="1">Uncharacterized protein</fullName>
    </submittedName>
</protein>
<reference evidence="2" key="1">
    <citation type="journal article" date="2023" name="Nat. Plants">
        <title>Single-cell RNA sequencing provides a high-resolution roadmap for understanding the multicellular compartmentation of specialized metabolism.</title>
        <authorList>
            <person name="Sun S."/>
            <person name="Shen X."/>
            <person name="Li Y."/>
            <person name="Li Y."/>
            <person name="Wang S."/>
            <person name="Li R."/>
            <person name="Zhang H."/>
            <person name="Shen G."/>
            <person name="Guo B."/>
            <person name="Wei J."/>
            <person name="Xu J."/>
            <person name="St-Pierre B."/>
            <person name="Chen S."/>
            <person name="Sun C."/>
        </authorList>
    </citation>
    <scope>NUCLEOTIDE SEQUENCE [LARGE SCALE GENOMIC DNA]</scope>
</reference>
<accession>A0ACC0ABX9</accession>
<evidence type="ECO:0000313" key="2">
    <source>
        <dbReference type="Proteomes" id="UP001060085"/>
    </source>
</evidence>
<sequence length="225" mass="25882">MGTSQFTRRKDYMLSCVYLFILKTMPPRNSTVSNKRSRAIAGPSNNEPILPLPYRISDEANRMWYNAKLRNRLVVERTIHALLESQMGILEHFAMGWNSFVTMTGEYYPNRVREFYPNIFFKSNPYKTDITTTVKSVWIHLDQAILSQILVILDERHLIFYERASTSIFADPTWAYSKALARFSVHAHAVGKKVVKSNGLEGTWKVTSLLISTNITPQSPNQTND</sequence>
<comment type="caution">
    <text evidence="1">The sequence shown here is derived from an EMBL/GenBank/DDBJ whole genome shotgun (WGS) entry which is preliminary data.</text>
</comment>
<proteinExistence type="predicted"/>
<keyword evidence="2" id="KW-1185">Reference proteome</keyword>
<dbReference type="EMBL" id="CM044706">
    <property type="protein sequence ID" value="KAI5658129.1"/>
    <property type="molecule type" value="Genomic_DNA"/>
</dbReference>
<evidence type="ECO:0000313" key="1">
    <source>
        <dbReference type="EMBL" id="KAI5658129.1"/>
    </source>
</evidence>
<dbReference type="Proteomes" id="UP001060085">
    <property type="component" value="Linkage Group LG06"/>
</dbReference>